<evidence type="ECO:0000313" key="3">
    <source>
        <dbReference type="Proteomes" id="UP000001058"/>
    </source>
</evidence>
<sequence>LLRDLGVPLNPSQLSQAIAQLDTSQTGRITFGEFLLWWKGWRMARRWRQAAVLQASTSEATLGVGRPGGSERYPALARVVQPAILVLSTGDTLAESPRMLTWPTFLAFVRVSGDA</sequence>
<gene>
    <name evidence="2" type="ORF">VOLCADRAFT_88502</name>
</gene>
<dbReference type="Gene3D" id="1.10.238.10">
    <property type="entry name" value="EF-hand"/>
    <property type="match status" value="1"/>
</dbReference>
<dbReference type="KEGG" id="vcn:VOLCADRAFT_88502"/>
<name>D8TP65_VOLCA</name>
<evidence type="ECO:0008006" key="4">
    <source>
        <dbReference type="Google" id="ProtNLM"/>
    </source>
</evidence>
<proteinExistence type="predicted"/>
<dbReference type="STRING" id="3068.D8TP65"/>
<accession>D8TP65</accession>
<dbReference type="GeneID" id="9624145"/>
<dbReference type="Proteomes" id="UP000001058">
    <property type="component" value="Unassembled WGS sequence"/>
</dbReference>
<dbReference type="InterPro" id="IPR011992">
    <property type="entry name" value="EF-hand-dom_pair"/>
</dbReference>
<dbReference type="EMBL" id="GL378330">
    <property type="protein sequence ID" value="EFJ50707.1"/>
    <property type="molecule type" value="Genomic_DNA"/>
</dbReference>
<dbReference type="OrthoDB" id="26525at2759"/>
<evidence type="ECO:0000256" key="1">
    <source>
        <dbReference type="ARBA" id="ARBA00022837"/>
    </source>
</evidence>
<dbReference type="RefSeq" id="XP_002948300.1">
    <property type="nucleotide sequence ID" value="XM_002948254.1"/>
</dbReference>
<evidence type="ECO:0000313" key="2">
    <source>
        <dbReference type="EMBL" id="EFJ50707.1"/>
    </source>
</evidence>
<organism evidence="3">
    <name type="scientific">Volvox carteri f. nagariensis</name>
    <dbReference type="NCBI Taxonomy" id="3068"/>
    <lineage>
        <taxon>Eukaryota</taxon>
        <taxon>Viridiplantae</taxon>
        <taxon>Chlorophyta</taxon>
        <taxon>core chlorophytes</taxon>
        <taxon>Chlorophyceae</taxon>
        <taxon>CS clade</taxon>
        <taxon>Chlamydomonadales</taxon>
        <taxon>Volvocaceae</taxon>
        <taxon>Volvox</taxon>
    </lineage>
</organism>
<dbReference type="InterPro" id="IPR018247">
    <property type="entry name" value="EF_Hand_1_Ca_BS"/>
</dbReference>
<keyword evidence="3" id="KW-1185">Reference proteome</keyword>
<dbReference type="SUPFAM" id="SSF47473">
    <property type="entry name" value="EF-hand"/>
    <property type="match status" value="1"/>
</dbReference>
<reference evidence="2 3" key="1">
    <citation type="journal article" date="2010" name="Science">
        <title>Genomic analysis of organismal complexity in the multicellular green alga Volvox carteri.</title>
        <authorList>
            <person name="Prochnik S.E."/>
            <person name="Umen J."/>
            <person name="Nedelcu A.M."/>
            <person name="Hallmann A."/>
            <person name="Miller S.M."/>
            <person name="Nishii I."/>
            <person name="Ferris P."/>
            <person name="Kuo A."/>
            <person name="Mitros T."/>
            <person name="Fritz-Laylin L.K."/>
            <person name="Hellsten U."/>
            <person name="Chapman J."/>
            <person name="Simakov O."/>
            <person name="Rensing S.A."/>
            <person name="Terry A."/>
            <person name="Pangilinan J."/>
            <person name="Kapitonov V."/>
            <person name="Jurka J."/>
            <person name="Salamov A."/>
            <person name="Shapiro H."/>
            <person name="Schmutz J."/>
            <person name="Grimwood J."/>
            <person name="Lindquist E."/>
            <person name="Lucas S."/>
            <person name="Grigoriev I.V."/>
            <person name="Schmitt R."/>
            <person name="Kirk D."/>
            <person name="Rokhsar D.S."/>
        </authorList>
    </citation>
    <scope>NUCLEOTIDE SEQUENCE [LARGE SCALE GENOMIC DNA]</scope>
    <source>
        <strain evidence="3">f. Nagariensis / Eve</strain>
    </source>
</reference>
<keyword evidence="1" id="KW-0106">Calcium</keyword>
<protein>
    <recommendedName>
        <fullName evidence="4">EF-hand domain-containing protein</fullName>
    </recommendedName>
</protein>
<feature type="non-terminal residue" evidence="2">
    <location>
        <position position="1"/>
    </location>
</feature>
<dbReference type="InParanoid" id="D8TP65"/>
<dbReference type="PROSITE" id="PS00018">
    <property type="entry name" value="EF_HAND_1"/>
    <property type="match status" value="1"/>
</dbReference>
<dbReference type="AlphaFoldDB" id="D8TP65"/>